<dbReference type="Gene3D" id="3.40.50.150">
    <property type="entry name" value="Vaccinia Virus protein VP39"/>
    <property type="match status" value="2"/>
</dbReference>
<dbReference type="OrthoDB" id="66144at2759"/>
<dbReference type="InterPro" id="IPR013217">
    <property type="entry name" value="Methyltransf_12"/>
</dbReference>
<dbReference type="RefSeq" id="XP_028130363.1">
    <property type="nucleotide sequence ID" value="XM_028274562.1"/>
</dbReference>
<dbReference type="InParanoid" id="A0A6P7F9T0"/>
<organism evidence="3">
    <name type="scientific">Diabrotica virgifera virgifera</name>
    <name type="common">western corn rootworm</name>
    <dbReference type="NCBI Taxonomy" id="50390"/>
    <lineage>
        <taxon>Eukaryota</taxon>
        <taxon>Metazoa</taxon>
        <taxon>Ecdysozoa</taxon>
        <taxon>Arthropoda</taxon>
        <taxon>Hexapoda</taxon>
        <taxon>Insecta</taxon>
        <taxon>Pterygota</taxon>
        <taxon>Neoptera</taxon>
        <taxon>Endopterygota</taxon>
        <taxon>Coleoptera</taxon>
        <taxon>Polyphaga</taxon>
        <taxon>Cucujiformia</taxon>
        <taxon>Chrysomeloidea</taxon>
        <taxon>Chrysomelidae</taxon>
        <taxon>Galerucinae</taxon>
        <taxon>Diabroticina</taxon>
        <taxon>Diabroticites</taxon>
        <taxon>Diabrotica</taxon>
    </lineage>
</organism>
<dbReference type="PANTHER" id="PTHR43861:SF1">
    <property type="entry name" value="TRANS-ACONITATE 2-METHYLTRANSFERASE"/>
    <property type="match status" value="1"/>
</dbReference>
<dbReference type="PANTHER" id="PTHR43861">
    <property type="entry name" value="TRANS-ACONITATE 2-METHYLTRANSFERASE-RELATED"/>
    <property type="match status" value="1"/>
</dbReference>
<sequence length="275" mass="31846">MTTSLWVKGNIATQILTKQKLEKYGHLLKWKNNERILEFGAADGNTSVNSILPFLPKDYKEYVLTDISPNMVEHMKKNLNIPRSKIIQHDISTVRLQDELKNKFDHIFGIFVLHMVPNTSLIESLKDILKMAMVLPQQYNESNDMTTVSTLKHFEKYKDLIKWKADECILEFSIGDGKCSANCLQPILPEDYKEFVVLDISKQLIDFVQTKIGIPRVQFVVEDIANKSMPSEFENRFDHIFEIFAMHNVHNPNQAFKNIYKMLKPGGQVFINIII</sequence>
<feature type="non-terminal residue" evidence="3">
    <location>
        <position position="275"/>
    </location>
</feature>
<feature type="domain" description="Methyltransferase type 11" evidence="1">
    <location>
        <begin position="186"/>
        <end position="271"/>
    </location>
</feature>
<dbReference type="InterPro" id="IPR013216">
    <property type="entry name" value="Methyltransf_11"/>
</dbReference>
<dbReference type="InterPro" id="IPR029063">
    <property type="entry name" value="SAM-dependent_MTases_sf"/>
</dbReference>
<dbReference type="SUPFAM" id="SSF53335">
    <property type="entry name" value="S-adenosyl-L-methionine-dependent methyltransferases"/>
    <property type="match status" value="2"/>
</dbReference>
<evidence type="ECO:0000313" key="3">
    <source>
        <dbReference type="RefSeq" id="XP_028130363.1"/>
    </source>
</evidence>
<reference evidence="3" key="1">
    <citation type="submission" date="2025-08" db="UniProtKB">
        <authorList>
            <consortium name="RefSeq"/>
        </authorList>
    </citation>
    <scope>IDENTIFICATION</scope>
    <source>
        <tissue evidence="3">Whole insect</tissue>
    </source>
</reference>
<dbReference type="Pfam" id="PF08241">
    <property type="entry name" value="Methyltransf_11"/>
    <property type="match status" value="1"/>
</dbReference>
<feature type="domain" description="Methyltransferase type 12" evidence="2">
    <location>
        <begin position="37"/>
        <end position="120"/>
    </location>
</feature>
<dbReference type="AlphaFoldDB" id="A0A6P7F9T0"/>
<evidence type="ECO:0000259" key="2">
    <source>
        <dbReference type="Pfam" id="PF08242"/>
    </source>
</evidence>
<evidence type="ECO:0000259" key="1">
    <source>
        <dbReference type="Pfam" id="PF08241"/>
    </source>
</evidence>
<name>A0A6P7F9T0_DIAVI</name>
<dbReference type="Pfam" id="PF08242">
    <property type="entry name" value="Methyltransf_12"/>
    <property type="match status" value="1"/>
</dbReference>
<dbReference type="GO" id="GO:0008757">
    <property type="term" value="F:S-adenosylmethionine-dependent methyltransferase activity"/>
    <property type="evidence" value="ECO:0007669"/>
    <property type="project" value="InterPro"/>
</dbReference>
<gene>
    <name evidence="3" type="primary">LOC114326252</name>
</gene>
<proteinExistence type="predicted"/>
<dbReference type="CDD" id="cd02440">
    <property type="entry name" value="AdoMet_MTases"/>
    <property type="match status" value="2"/>
</dbReference>
<accession>A0A6P7F9T0</accession>
<protein>
    <submittedName>
        <fullName evidence="3">Uncharacterized protein LOC114326252</fullName>
    </submittedName>
</protein>